<dbReference type="VEuPathDB" id="FungiDB:MPH_03392"/>
<dbReference type="InParanoid" id="K2RXR8"/>
<dbReference type="InterPro" id="IPR011989">
    <property type="entry name" value="ARM-like"/>
</dbReference>
<organism evidence="4 5">
    <name type="scientific">Macrophomina phaseolina (strain MS6)</name>
    <name type="common">Charcoal rot fungus</name>
    <dbReference type="NCBI Taxonomy" id="1126212"/>
    <lineage>
        <taxon>Eukaryota</taxon>
        <taxon>Fungi</taxon>
        <taxon>Dikarya</taxon>
        <taxon>Ascomycota</taxon>
        <taxon>Pezizomycotina</taxon>
        <taxon>Dothideomycetes</taxon>
        <taxon>Dothideomycetes incertae sedis</taxon>
        <taxon>Botryosphaeriales</taxon>
        <taxon>Botryosphaeriaceae</taxon>
        <taxon>Macrophomina</taxon>
    </lineage>
</organism>
<dbReference type="Pfam" id="PF10304">
    <property type="entry name" value="RTP1_C2"/>
    <property type="match status" value="1"/>
</dbReference>
<dbReference type="InterPro" id="IPR019451">
    <property type="entry name" value="Rtp1_C1"/>
</dbReference>
<dbReference type="STRING" id="1126212.K2RXR8"/>
<feature type="domain" description="RNA polymerase II assembly factor Rtp1 C-terminal" evidence="3">
    <location>
        <begin position="719"/>
        <end position="826"/>
    </location>
</feature>
<evidence type="ECO:0000313" key="4">
    <source>
        <dbReference type="EMBL" id="EKG19528.1"/>
    </source>
</evidence>
<reference evidence="4 5" key="1">
    <citation type="journal article" date="2012" name="BMC Genomics">
        <title>Tools to kill: Genome of one of the most destructive plant pathogenic fungi Macrophomina phaseolina.</title>
        <authorList>
            <person name="Islam M.S."/>
            <person name="Haque M.S."/>
            <person name="Islam M.M."/>
            <person name="Emdad E.M."/>
            <person name="Halim A."/>
            <person name="Hossen Q.M.M."/>
            <person name="Hossain M.Z."/>
            <person name="Ahmed B."/>
            <person name="Rahim S."/>
            <person name="Rahman M.S."/>
            <person name="Alam M.M."/>
            <person name="Hou S."/>
            <person name="Wan X."/>
            <person name="Saito J.A."/>
            <person name="Alam M."/>
        </authorList>
    </citation>
    <scope>NUCLEOTIDE SEQUENCE [LARGE SCALE GENOMIC DNA]</scope>
    <source>
        <strain evidence="4 5">MS6</strain>
    </source>
</reference>
<comment type="caution">
    <text evidence="4">The sequence shown here is derived from an EMBL/GenBank/DDBJ whole genome shotgun (WGS) entry which is preliminary data.</text>
</comment>
<dbReference type="eggNOG" id="ENOG502SDA6">
    <property type="taxonomic scope" value="Eukaryota"/>
</dbReference>
<dbReference type="PANTHER" id="PTHR20959">
    <property type="entry name" value="TRANSPORT AND GOLGI ORGANIZATION PROTEIN 6 FAMILY MEMBER"/>
    <property type="match status" value="1"/>
</dbReference>
<dbReference type="GO" id="GO:0009306">
    <property type="term" value="P:protein secretion"/>
    <property type="evidence" value="ECO:0007669"/>
    <property type="project" value="TreeGrafter"/>
</dbReference>
<comment type="similarity">
    <text evidence="1">Belongs to the Tango6 family.</text>
</comment>
<dbReference type="InterPro" id="IPR016024">
    <property type="entry name" value="ARM-type_fold"/>
</dbReference>
<evidence type="ECO:0000259" key="3">
    <source>
        <dbReference type="Pfam" id="PF10363"/>
    </source>
</evidence>
<dbReference type="InterPro" id="IPR039600">
    <property type="entry name" value="TANGO6/Rtp1"/>
</dbReference>
<protein>
    <submittedName>
        <fullName evidence="4">Armadillo-like helical</fullName>
    </submittedName>
</protein>
<dbReference type="PANTHER" id="PTHR20959:SF1">
    <property type="entry name" value="TRANSPORT AND GOLGI ORGANIZATION PROTEIN 6 HOMOLOG"/>
    <property type="match status" value="1"/>
</dbReference>
<dbReference type="Proteomes" id="UP000007129">
    <property type="component" value="Unassembled WGS sequence"/>
</dbReference>
<proteinExistence type="inferred from homology"/>
<sequence>MSALRDELDAARKFLAPAWERGNDDIVVRLSNNAELSRTSDAHKDVLLTASNHLLRIHEADIVHQQYAPSNAEGEYDEDSRKTLYGLLDLVATRGILPSLSPGIATKHRPRSMIPDLRESTPNGARDIEILREIISTLSKIYEDPTAGLAPLIRERILADVVAGAGELAFSPGLEDHIHSTKDEKVFVDLINKTPVSSAMPLLTYLLQPTTPPWLKIELSKQLSLIPLRPGGVRHAIEFIASSYPQTQQQMEPHDRTKGPALPLDALNQACRLLSSVPSSMGAESYFTVLAPQLLSMLDGDEGPELSKAAALIIGNGILGKRAIGAPGTVGWRLFAEPLLNNIGPSADQISRKAKNQISSQSIVVEQDLKAALSRLFTLLTSHPSPGLTKRLVGRLMLPLWSLLNYAKNHPVDHFWRDASWKLLETFFRLGAGAEQLEMLAVNLLWDGPPAWIYAPGSEGGVEVRGRGKKSFDDGFNVIEQMGKVEQRIASYQDILSTNGVEDQDIGELFVRLSRRWLAPRSLAAGAPFRLETSSEEDPLQSLIIAKLVMAMLEKYKDKLAADPDNMIELVKQLLDEWAESNKTMKKHSEDLRKATYAGLSNIVQQKSQNDRAQKEPDALAEVDSNEVLPVALSLLNTLISAPKFRPTTRTSATLSSVLPTLESLRNPDPGSDLPPSVSMAAANLTTIISNLLHIPHPPSTTATTTNPSSTASDKALLTTALTDLTSPHAPLRASALSAITTLTTARSPAIDIPQLTLLLLRTALPDPDEYVHLHALKTLAALASRDVRLVAGKLLLDAFVDAGEEGGLETRLRVGEVLGRVVEDMRRGGGVSDGLGVSSSDVARTVVQKIAGAMAAVASRRGNRAKEMKARERAARLEERKRRDAERAWGGEVPVDPRLLGEEEEESEQDKRDAAMLLGIVEGWSDTGLEEDVRLRALALSVFTTVVEEPGTLACLQRETVEAGVDVAVSSLVLEVDETHAILRRAAVLVVYGLVKALDKVHDEGGQVTEGAWLAPSKWEQIESVVGWVRDQDGDAIVKGHAAEVLEALETWRMKKALGVKGDGTLAGHITDDLGLGGLRGLSVNVGSGEPASREGGRKLVIEEVE</sequence>
<gene>
    <name evidence="4" type="ORF">MPH_03392</name>
</gene>
<evidence type="ECO:0000313" key="5">
    <source>
        <dbReference type="Proteomes" id="UP000007129"/>
    </source>
</evidence>
<dbReference type="AlphaFoldDB" id="K2RXR8"/>
<evidence type="ECO:0000259" key="2">
    <source>
        <dbReference type="Pfam" id="PF10304"/>
    </source>
</evidence>
<dbReference type="EMBL" id="AHHD01000163">
    <property type="protein sequence ID" value="EKG19528.1"/>
    <property type="molecule type" value="Genomic_DNA"/>
</dbReference>
<dbReference type="FunCoup" id="K2RXR8">
    <property type="interactions" value="74"/>
</dbReference>
<accession>K2RXR8</accession>
<feature type="domain" description="RNA polymerase II assembly factor Rtp1 C-terminal" evidence="2">
    <location>
        <begin position="1020"/>
        <end position="1052"/>
    </location>
</feature>
<dbReference type="SUPFAM" id="SSF48371">
    <property type="entry name" value="ARM repeat"/>
    <property type="match status" value="1"/>
</dbReference>
<dbReference type="Gene3D" id="1.25.10.10">
    <property type="entry name" value="Leucine-rich Repeat Variant"/>
    <property type="match status" value="1"/>
</dbReference>
<evidence type="ECO:0000256" key="1">
    <source>
        <dbReference type="ARBA" id="ARBA00005724"/>
    </source>
</evidence>
<dbReference type="OrthoDB" id="39591at2759"/>
<dbReference type="Pfam" id="PF10363">
    <property type="entry name" value="RTP1_C1"/>
    <property type="match status" value="1"/>
</dbReference>
<dbReference type="InterPro" id="IPR019414">
    <property type="entry name" value="Rtp1_C2"/>
</dbReference>
<name>K2RXR8_MACPH</name>
<dbReference type="HOGENOM" id="CLU_006300_0_0_1"/>